<organism evidence="2 3">
    <name type="scientific">Meira miltonrushii</name>
    <dbReference type="NCBI Taxonomy" id="1280837"/>
    <lineage>
        <taxon>Eukaryota</taxon>
        <taxon>Fungi</taxon>
        <taxon>Dikarya</taxon>
        <taxon>Basidiomycota</taxon>
        <taxon>Ustilaginomycotina</taxon>
        <taxon>Exobasidiomycetes</taxon>
        <taxon>Exobasidiales</taxon>
        <taxon>Brachybasidiaceae</taxon>
        <taxon>Meira</taxon>
    </lineage>
</organism>
<dbReference type="InParanoid" id="A0A316V2N2"/>
<dbReference type="CDD" id="cd14688">
    <property type="entry name" value="bZIP_YAP"/>
    <property type="match status" value="1"/>
</dbReference>
<reference evidence="2 3" key="1">
    <citation type="journal article" date="2018" name="Mol. Biol. Evol.">
        <title>Broad Genomic Sampling Reveals a Smut Pathogenic Ancestry of the Fungal Clade Ustilaginomycotina.</title>
        <authorList>
            <person name="Kijpornyongpan T."/>
            <person name="Mondo S.J."/>
            <person name="Barry K."/>
            <person name="Sandor L."/>
            <person name="Lee J."/>
            <person name="Lipzen A."/>
            <person name="Pangilinan J."/>
            <person name="LaButti K."/>
            <person name="Hainaut M."/>
            <person name="Henrissat B."/>
            <person name="Grigoriev I.V."/>
            <person name="Spatafora J.W."/>
            <person name="Aime M.C."/>
        </authorList>
    </citation>
    <scope>NUCLEOTIDE SEQUENCE [LARGE SCALE GENOMIC DNA]</scope>
    <source>
        <strain evidence="2 3">MCA 3882</strain>
    </source>
</reference>
<proteinExistence type="predicted"/>
<dbReference type="RefSeq" id="XP_025351816.1">
    <property type="nucleotide sequence ID" value="XM_025503037.1"/>
</dbReference>
<evidence type="ECO:0008006" key="4">
    <source>
        <dbReference type="Google" id="ProtNLM"/>
    </source>
</evidence>
<feature type="compositionally biased region" description="Basic and acidic residues" evidence="1">
    <location>
        <begin position="1"/>
        <end position="13"/>
    </location>
</feature>
<name>A0A316V2N2_9BASI</name>
<dbReference type="PANTHER" id="PTHR38116:SF9">
    <property type="entry name" value="BZIP DOMAIN-CONTAINING PROTEIN"/>
    <property type="match status" value="1"/>
</dbReference>
<dbReference type="EMBL" id="KZ819607">
    <property type="protein sequence ID" value="PWN31514.1"/>
    <property type="molecule type" value="Genomic_DNA"/>
</dbReference>
<accession>A0A316V2N2</accession>
<evidence type="ECO:0000313" key="3">
    <source>
        <dbReference type="Proteomes" id="UP000245771"/>
    </source>
</evidence>
<dbReference type="Proteomes" id="UP000245771">
    <property type="component" value="Unassembled WGS sequence"/>
</dbReference>
<sequence length="265" mass="30971">MSTTLEKRREQNRKAQRKHRSKVRELIKSRTNQDGAKLTEEESEQSLVSSSIIFGDNNAECIQSSQICLPKFQLAQALSKNAERMGIPDSVLTNYWSISTIQQGWESSPKKDQTQIVSNFIPANINIKHSKTCLTVEDHQSISNWKFDRIPQNMLPTPAQLSIEHHPYIDCVFPWASMRSKILLLMESIFTEEQLCQETLTSHERYGEPAFTVWGDDPMDESSWEVSQSFATNWWFLLDRQIINRTNWWRRQQERPELSEVYVMD</sequence>
<evidence type="ECO:0000256" key="1">
    <source>
        <dbReference type="SAM" id="MobiDB-lite"/>
    </source>
</evidence>
<dbReference type="InterPro" id="IPR021833">
    <property type="entry name" value="DUF3425"/>
</dbReference>
<dbReference type="OrthoDB" id="2245989at2759"/>
<keyword evidence="3" id="KW-1185">Reference proteome</keyword>
<protein>
    <recommendedName>
        <fullName evidence="4">BZIP domain-containing protein</fullName>
    </recommendedName>
</protein>
<dbReference type="AlphaFoldDB" id="A0A316V2N2"/>
<gene>
    <name evidence="2" type="ORF">FA14DRAFT_88208</name>
</gene>
<dbReference type="GeneID" id="37024818"/>
<dbReference type="Pfam" id="PF11905">
    <property type="entry name" value="DUF3425"/>
    <property type="match status" value="1"/>
</dbReference>
<dbReference type="STRING" id="1280837.A0A316V2N2"/>
<evidence type="ECO:0000313" key="2">
    <source>
        <dbReference type="EMBL" id="PWN31514.1"/>
    </source>
</evidence>
<feature type="region of interest" description="Disordered" evidence="1">
    <location>
        <begin position="1"/>
        <end position="41"/>
    </location>
</feature>
<dbReference type="PANTHER" id="PTHR38116">
    <property type="entry name" value="CHROMOSOME 7, WHOLE GENOME SHOTGUN SEQUENCE"/>
    <property type="match status" value="1"/>
</dbReference>